<gene>
    <name evidence="5" type="ORF">PCOR1329_LOCUS34202</name>
</gene>
<evidence type="ECO:0000256" key="1">
    <source>
        <dbReference type="ARBA" id="ARBA00022741"/>
    </source>
</evidence>
<evidence type="ECO:0000259" key="4">
    <source>
        <dbReference type="Pfam" id="PF00004"/>
    </source>
</evidence>
<reference evidence="5" key="1">
    <citation type="submission" date="2023-10" db="EMBL/GenBank/DDBJ databases">
        <authorList>
            <person name="Chen Y."/>
            <person name="Shah S."/>
            <person name="Dougan E. K."/>
            <person name="Thang M."/>
            <person name="Chan C."/>
        </authorList>
    </citation>
    <scope>NUCLEOTIDE SEQUENCE [LARGE SCALE GENOMIC DNA]</scope>
</reference>
<protein>
    <recommendedName>
        <fullName evidence="4">ATPase AAA-type core domain-containing protein</fullName>
    </recommendedName>
</protein>
<feature type="region of interest" description="Disordered" evidence="3">
    <location>
        <begin position="1"/>
        <end position="62"/>
    </location>
</feature>
<evidence type="ECO:0000256" key="2">
    <source>
        <dbReference type="ARBA" id="ARBA00022840"/>
    </source>
</evidence>
<evidence type="ECO:0000256" key="3">
    <source>
        <dbReference type="SAM" id="MobiDB-lite"/>
    </source>
</evidence>
<keyword evidence="1" id="KW-0547">Nucleotide-binding</keyword>
<accession>A0ABN9SZW9</accession>
<evidence type="ECO:0000313" key="6">
    <source>
        <dbReference type="Proteomes" id="UP001189429"/>
    </source>
</evidence>
<dbReference type="InterPro" id="IPR050168">
    <property type="entry name" value="AAA_ATPase_domain"/>
</dbReference>
<organism evidence="5 6">
    <name type="scientific">Prorocentrum cordatum</name>
    <dbReference type="NCBI Taxonomy" id="2364126"/>
    <lineage>
        <taxon>Eukaryota</taxon>
        <taxon>Sar</taxon>
        <taxon>Alveolata</taxon>
        <taxon>Dinophyceae</taxon>
        <taxon>Prorocentrales</taxon>
        <taxon>Prorocentraceae</taxon>
        <taxon>Prorocentrum</taxon>
    </lineage>
</organism>
<dbReference type="EMBL" id="CAUYUJ010014205">
    <property type="protein sequence ID" value="CAK0838184.1"/>
    <property type="molecule type" value="Genomic_DNA"/>
</dbReference>
<dbReference type="Pfam" id="PF00004">
    <property type="entry name" value="AAA"/>
    <property type="match status" value="1"/>
</dbReference>
<feature type="compositionally biased region" description="Low complexity" evidence="3">
    <location>
        <begin position="33"/>
        <end position="62"/>
    </location>
</feature>
<dbReference type="PANTHER" id="PTHR23077">
    <property type="entry name" value="AAA-FAMILY ATPASE"/>
    <property type="match status" value="1"/>
</dbReference>
<feature type="domain" description="ATPase AAA-type core" evidence="4">
    <location>
        <begin position="168"/>
        <end position="280"/>
    </location>
</feature>
<evidence type="ECO:0000313" key="5">
    <source>
        <dbReference type="EMBL" id="CAK0838184.1"/>
    </source>
</evidence>
<dbReference type="InterPro" id="IPR003959">
    <property type="entry name" value="ATPase_AAA_core"/>
</dbReference>
<dbReference type="PANTHER" id="PTHR23077:SF171">
    <property type="entry name" value="NUCLEAR VALOSIN-CONTAINING PROTEIN-LIKE"/>
    <property type="match status" value="1"/>
</dbReference>
<dbReference type="InterPro" id="IPR027417">
    <property type="entry name" value="P-loop_NTPase"/>
</dbReference>
<dbReference type="SUPFAM" id="SSF52540">
    <property type="entry name" value="P-loop containing nucleoside triphosphate hydrolases"/>
    <property type="match status" value="1"/>
</dbReference>
<dbReference type="Proteomes" id="UP001189429">
    <property type="component" value="Unassembled WGS sequence"/>
</dbReference>
<comment type="caution">
    <text evidence="5">The sequence shown here is derived from an EMBL/GenBank/DDBJ whole genome shotgun (WGS) entry which is preliminary data.</text>
</comment>
<dbReference type="Gene3D" id="3.40.50.300">
    <property type="entry name" value="P-loop containing nucleotide triphosphate hydrolases"/>
    <property type="match status" value="1"/>
</dbReference>
<keyword evidence="2" id="KW-0067">ATP-binding</keyword>
<keyword evidence="6" id="KW-1185">Reference proteome</keyword>
<sequence>MGNVGAAGGPAEPGPAPPVSLEIDDLEVSLQRGGPPAAPGGAAAAGHQADGVGAPQGAAGHAAPLRGSAVCREVRGPCAPLGARAFTDAGLVGTEREQLKLLSYFAMLSEDFRRYQEQVCRVPPREALAAEESLSASPGAAQALWRAALGEPLGDSGAGAEPQWPQLVLLSGPPGTGKTRHALAWSRAMGLPLVMVDHRSEGWLGRVEEAVRGRDCMLLFDELDGFFTDLADDKSEVAARFPAQFRQFLDGTLSSSGGRVLVAGTTNNVGKIPRDVVQRGEVVDFQLPSREQVEPVWSKYAGHLTPEERRALAAATAAAGLSARDVKVCAASAEREAAAQYLNRAGHGGGYAHGSSLLGCPGPAAPLYARCLRQRGQVE</sequence>
<proteinExistence type="predicted"/>
<name>A0ABN9SZW9_9DINO</name>